<evidence type="ECO:0000313" key="2">
    <source>
        <dbReference type="Proteomes" id="UP001530293"/>
    </source>
</evidence>
<protein>
    <submittedName>
        <fullName evidence="1">Uncharacterized protein</fullName>
    </submittedName>
</protein>
<accession>A0ABD3M889</accession>
<evidence type="ECO:0000313" key="1">
    <source>
        <dbReference type="EMBL" id="KAL3760295.1"/>
    </source>
</evidence>
<dbReference type="EMBL" id="JALLBG020000189">
    <property type="protein sequence ID" value="KAL3760295.1"/>
    <property type="molecule type" value="Genomic_DNA"/>
</dbReference>
<gene>
    <name evidence="1" type="ORF">ACHAWU_006293</name>
</gene>
<comment type="caution">
    <text evidence="1">The sequence shown here is derived from an EMBL/GenBank/DDBJ whole genome shotgun (WGS) entry which is preliminary data.</text>
</comment>
<dbReference type="AlphaFoldDB" id="A0ABD3M889"/>
<proteinExistence type="predicted"/>
<sequence>MNGNFVVYHPTNSYVTLYVSPTCIWRGSIAAGKFCREGTARGGKAQSAMWREESDRAEYSLMG</sequence>
<organism evidence="1 2">
    <name type="scientific">Discostella pseudostelligera</name>
    <dbReference type="NCBI Taxonomy" id="259834"/>
    <lineage>
        <taxon>Eukaryota</taxon>
        <taxon>Sar</taxon>
        <taxon>Stramenopiles</taxon>
        <taxon>Ochrophyta</taxon>
        <taxon>Bacillariophyta</taxon>
        <taxon>Coscinodiscophyceae</taxon>
        <taxon>Thalassiosirophycidae</taxon>
        <taxon>Stephanodiscales</taxon>
        <taxon>Stephanodiscaceae</taxon>
        <taxon>Discostella</taxon>
    </lineage>
</organism>
<reference evidence="1 2" key="1">
    <citation type="submission" date="2024-10" db="EMBL/GenBank/DDBJ databases">
        <title>Updated reference genomes for cyclostephanoid diatoms.</title>
        <authorList>
            <person name="Roberts W.R."/>
            <person name="Alverson A.J."/>
        </authorList>
    </citation>
    <scope>NUCLEOTIDE SEQUENCE [LARGE SCALE GENOMIC DNA]</scope>
    <source>
        <strain evidence="1 2">AJA232-27</strain>
    </source>
</reference>
<keyword evidence="2" id="KW-1185">Reference proteome</keyword>
<dbReference type="Proteomes" id="UP001530293">
    <property type="component" value="Unassembled WGS sequence"/>
</dbReference>
<name>A0ABD3M889_9STRA</name>